<organism evidence="2 3">
    <name type="scientific">Actinidia rufa</name>
    <dbReference type="NCBI Taxonomy" id="165716"/>
    <lineage>
        <taxon>Eukaryota</taxon>
        <taxon>Viridiplantae</taxon>
        <taxon>Streptophyta</taxon>
        <taxon>Embryophyta</taxon>
        <taxon>Tracheophyta</taxon>
        <taxon>Spermatophyta</taxon>
        <taxon>Magnoliopsida</taxon>
        <taxon>eudicotyledons</taxon>
        <taxon>Gunneridae</taxon>
        <taxon>Pentapetalae</taxon>
        <taxon>asterids</taxon>
        <taxon>Ericales</taxon>
        <taxon>Actinidiaceae</taxon>
        <taxon>Actinidia</taxon>
    </lineage>
</organism>
<evidence type="ECO:0000313" key="3">
    <source>
        <dbReference type="Proteomes" id="UP000585474"/>
    </source>
</evidence>
<sequence>MEKDEQEDDWANLTVHWTRGLIASEFLARQMVISLSNLAPNWKLTTSMVMDVMFNEEAQRREMGSIDQSESQALVLEESKERGQGQERSHHKDIAAITVMVVDKDEIDVLLAASEDGKSDWVLDSSSAYHLCRYREGSVQTWGATVRYRSSGISKKSGQGKQLLHRGTQSKRKGTWGIRNVQDVHRKAQRKETKSILRSCTANGAATPNRVSFALDLICGGVISSCAHKRGEIESQQLTKQRTLRRTLVGCGVHPSWGVQGTSVRRYRHFGVESYGGAGSEAVKMDNLKTSDYPLVGDC</sequence>
<feature type="compositionally biased region" description="Low complexity" evidence="1">
    <location>
        <begin position="153"/>
        <end position="162"/>
    </location>
</feature>
<dbReference type="AlphaFoldDB" id="A0A7J0EDE2"/>
<evidence type="ECO:0000313" key="2">
    <source>
        <dbReference type="EMBL" id="GFY84504.1"/>
    </source>
</evidence>
<feature type="region of interest" description="Disordered" evidence="1">
    <location>
        <begin position="153"/>
        <end position="173"/>
    </location>
</feature>
<reference evidence="2 3" key="1">
    <citation type="submission" date="2019-07" db="EMBL/GenBank/DDBJ databases">
        <title>De Novo Assembly of kiwifruit Actinidia rufa.</title>
        <authorList>
            <person name="Sugita-Konishi S."/>
            <person name="Sato K."/>
            <person name="Mori E."/>
            <person name="Abe Y."/>
            <person name="Kisaki G."/>
            <person name="Hamano K."/>
            <person name="Suezawa K."/>
            <person name="Otani M."/>
            <person name="Fukuda T."/>
            <person name="Manabe T."/>
            <person name="Gomi K."/>
            <person name="Tabuchi M."/>
            <person name="Akimitsu K."/>
            <person name="Kataoka I."/>
        </authorList>
    </citation>
    <scope>NUCLEOTIDE SEQUENCE [LARGE SCALE GENOMIC DNA]</scope>
    <source>
        <strain evidence="3">cv. Fuchu</strain>
    </source>
</reference>
<protein>
    <submittedName>
        <fullName evidence="2">Uncharacterized protein</fullName>
    </submittedName>
</protein>
<dbReference type="Proteomes" id="UP000585474">
    <property type="component" value="Unassembled WGS sequence"/>
</dbReference>
<name>A0A7J0EDE2_9ERIC</name>
<comment type="caution">
    <text evidence="2">The sequence shown here is derived from an EMBL/GenBank/DDBJ whole genome shotgun (WGS) entry which is preliminary data.</text>
</comment>
<gene>
    <name evidence="2" type="ORF">Acr_03g0012780</name>
</gene>
<proteinExistence type="predicted"/>
<keyword evidence="3" id="KW-1185">Reference proteome</keyword>
<evidence type="ECO:0000256" key="1">
    <source>
        <dbReference type="SAM" id="MobiDB-lite"/>
    </source>
</evidence>
<dbReference type="EMBL" id="BJWL01000003">
    <property type="protein sequence ID" value="GFY84504.1"/>
    <property type="molecule type" value="Genomic_DNA"/>
</dbReference>
<accession>A0A7J0EDE2</accession>